<sequence length="109" mass="12203">MPKDQSQTAAGFELDQHDDGLDLAAFHDGIKGRFEFMAEVKYGEVDRSDGKKIEENIKNEWQLADSLSAVNSPLRINLYGKERIMGKPIISTAVDHEPWAMGSNPNRGR</sequence>
<keyword evidence="2" id="KW-1185">Reference proteome</keyword>
<protein>
    <submittedName>
        <fullName evidence="1">Uncharacterized protein</fullName>
    </submittedName>
</protein>
<accession>A0A419N496</accession>
<organism evidence="1 2">
    <name type="scientific">Rahnella woolbedingensis</name>
    <dbReference type="NCBI Taxonomy" id="1510574"/>
    <lineage>
        <taxon>Bacteria</taxon>
        <taxon>Pseudomonadati</taxon>
        <taxon>Pseudomonadota</taxon>
        <taxon>Gammaproteobacteria</taxon>
        <taxon>Enterobacterales</taxon>
        <taxon>Yersiniaceae</taxon>
        <taxon>Rahnella</taxon>
    </lineage>
</organism>
<gene>
    <name evidence="1" type="ORF">D6C13_19695</name>
</gene>
<reference evidence="1 2" key="1">
    <citation type="submission" date="2018-09" db="EMBL/GenBank/DDBJ databases">
        <authorList>
            <person name="Le Fleche-Mateos A."/>
        </authorList>
    </citation>
    <scope>NUCLEOTIDE SEQUENCE [LARGE SCALE GENOMIC DNA]</scope>
    <source>
        <strain evidence="1 2">DSM 27399</strain>
    </source>
</reference>
<dbReference type="OrthoDB" id="6454760at2"/>
<dbReference type="EMBL" id="RAHH01000027">
    <property type="protein sequence ID" value="RJT39798.1"/>
    <property type="molecule type" value="Genomic_DNA"/>
</dbReference>
<proteinExistence type="predicted"/>
<evidence type="ECO:0000313" key="2">
    <source>
        <dbReference type="Proteomes" id="UP000284908"/>
    </source>
</evidence>
<dbReference type="Proteomes" id="UP000284908">
    <property type="component" value="Unassembled WGS sequence"/>
</dbReference>
<evidence type="ECO:0000313" key="1">
    <source>
        <dbReference type="EMBL" id="RJT39798.1"/>
    </source>
</evidence>
<comment type="caution">
    <text evidence="1">The sequence shown here is derived from an EMBL/GenBank/DDBJ whole genome shotgun (WGS) entry which is preliminary data.</text>
</comment>
<name>A0A419N496_9GAMM</name>
<dbReference type="AlphaFoldDB" id="A0A419N496"/>